<gene>
    <name evidence="2" type="ORF">B5K06_23585</name>
</gene>
<evidence type="ECO:0000256" key="1">
    <source>
        <dbReference type="SAM" id="SignalP"/>
    </source>
</evidence>
<dbReference type="OrthoDB" id="8400552at2"/>
<name>A0A370KJF2_9HYPH</name>
<organism evidence="2 3">
    <name type="scientific">Rhizobium grahamii</name>
    <dbReference type="NCBI Taxonomy" id="1120045"/>
    <lineage>
        <taxon>Bacteria</taxon>
        <taxon>Pseudomonadati</taxon>
        <taxon>Pseudomonadota</taxon>
        <taxon>Alphaproteobacteria</taxon>
        <taxon>Hyphomicrobiales</taxon>
        <taxon>Rhizobiaceae</taxon>
        <taxon>Rhizobium/Agrobacterium group</taxon>
        <taxon>Rhizobium</taxon>
    </lineage>
</organism>
<dbReference type="EMBL" id="NAAC01000030">
    <property type="protein sequence ID" value="RDJ06202.1"/>
    <property type="molecule type" value="Genomic_DNA"/>
</dbReference>
<evidence type="ECO:0000313" key="2">
    <source>
        <dbReference type="EMBL" id="RDJ06202.1"/>
    </source>
</evidence>
<reference evidence="2 3" key="1">
    <citation type="submission" date="2017-03" db="EMBL/GenBank/DDBJ databases">
        <title>Genome analysis of Rhizobial strains effectives or ineffectives for nitrogen fixation isolated from bean seeds.</title>
        <authorList>
            <person name="Peralta H."/>
            <person name="Aguilar-Vera A."/>
            <person name="Mora Y."/>
            <person name="Vargas-Lagunas C."/>
            <person name="Girard L."/>
            <person name="Mora J."/>
        </authorList>
    </citation>
    <scope>NUCLEOTIDE SEQUENCE [LARGE SCALE GENOMIC DNA]</scope>
    <source>
        <strain evidence="2 3">CCGM3</strain>
    </source>
</reference>
<dbReference type="Proteomes" id="UP000254939">
    <property type="component" value="Unassembled WGS sequence"/>
</dbReference>
<sequence>MNRCPFPLVAFPMLALTLPALAETRPLSEVTKKIEAQILRQNSRQDIECYKYILKDFQQRKVRKADVFVVFDDPGIEGIGIGISETDANYSCEGGEMRVWEAGKYSVVKQFR</sequence>
<evidence type="ECO:0000313" key="3">
    <source>
        <dbReference type="Proteomes" id="UP000254939"/>
    </source>
</evidence>
<feature type="chain" id="PRO_5016902377" evidence="1">
    <location>
        <begin position="23"/>
        <end position="112"/>
    </location>
</feature>
<dbReference type="AlphaFoldDB" id="A0A370KJF2"/>
<protein>
    <submittedName>
        <fullName evidence="2">Uncharacterized protein</fullName>
    </submittedName>
</protein>
<dbReference type="RefSeq" id="WP_040675837.1">
    <property type="nucleotide sequence ID" value="NZ_KZ857266.1"/>
</dbReference>
<feature type="signal peptide" evidence="1">
    <location>
        <begin position="1"/>
        <end position="22"/>
    </location>
</feature>
<accession>A0A370KJF2</accession>
<comment type="caution">
    <text evidence="2">The sequence shown here is derived from an EMBL/GenBank/DDBJ whole genome shotgun (WGS) entry which is preliminary data.</text>
</comment>
<proteinExistence type="predicted"/>
<keyword evidence="1" id="KW-0732">Signal</keyword>